<feature type="compositionally biased region" description="Low complexity" evidence="1">
    <location>
        <begin position="16"/>
        <end position="35"/>
    </location>
</feature>
<protein>
    <submittedName>
        <fullName evidence="2">Uncharacterized protein</fullName>
    </submittedName>
</protein>
<dbReference type="InParanoid" id="K3YAT5"/>
<dbReference type="HOGENOM" id="CLU_1985472_0_0_1"/>
<keyword evidence="3" id="KW-1185">Reference proteome</keyword>
<dbReference type="EMBL" id="AGNK02004491">
    <property type="status" value="NOT_ANNOTATED_CDS"/>
    <property type="molecule type" value="Genomic_DNA"/>
</dbReference>
<reference evidence="2" key="2">
    <citation type="submission" date="2018-08" db="UniProtKB">
        <authorList>
            <consortium name="EnsemblPlants"/>
        </authorList>
    </citation>
    <scope>IDENTIFICATION</scope>
    <source>
        <strain evidence="2">Yugu1</strain>
    </source>
</reference>
<reference evidence="3" key="1">
    <citation type="journal article" date="2012" name="Nat. Biotechnol.">
        <title>Reference genome sequence of the model plant Setaria.</title>
        <authorList>
            <person name="Bennetzen J.L."/>
            <person name="Schmutz J."/>
            <person name="Wang H."/>
            <person name="Percifield R."/>
            <person name="Hawkins J."/>
            <person name="Pontaroli A.C."/>
            <person name="Estep M."/>
            <person name="Feng L."/>
            <person name="Vaughn J.N."/>
            <person name="Grimwood J."/>
            <person name="Jenkins J."/>
            <person name="Barry K."/>
            <person name="Lindquist E."/>
            <person name="Hellsten U."/>
            <person name="Deshpande S."/>
            <person name="Wang X."/>
            <person name="Wu X."/>
            <person name="Mitros T."/>
            <person name="Triplett J."/>
            <person name="Yang X."/>
            <person name="Ye C.Y."/>
            <person name="Mauro-Herrera M."/>
            <person name="Wang L."/>
            <person name="Li P."/>
            <person name="Sharma M."/>
            <person name="Sharma R."/>
            <person name="Ronald P.C."/>
            <person name="Panaud O."/>
            <person name="Kellogg E.A."/>
            <person name="Brutnell T.P."/>
            <person name="Doust A.N."/>
            <person name="Tuskan G.A."/>
            <person name="Rokhsar D."/>
            <person name="Devos K.M."/>
        </authorList>
    </citation>
    <scope>NUCLEOTIDE SEQUENCE [LARGE SCALE GENOMIC DNA]</scope>
    <source>
        <strain evidence="3">cv. Yugu1</strain>
    </source>
</reference>
<evidence type="ECO:0000256" key="1">
    <source>
        <dbReference type="SAM" id="MobiDB-lite"/>
    </source>
</evidence>
<dbReference type="AlphaFoldDB" id="K3YAT5"/>
<proteinExistence type="predicted"/>
<accession>K3YAT5</accession>
<feature type="compositionally biased region" description="Basic residues" evidence="1">
    <location>
        <begin position="36"/>
        <end position="46"/>
    </location>
</feature>
<dbReference type="Proteomes" id="UP000004995">
    <property type="component" value="Unassembled WGS sequence"/>
</dbReference>
<feature type="region of interest" description="Disordered" evidence="1">
    <location>
        <begin position="1"/>
        <end position="91"/>
    </location>
</feature>
<sequence length="126" mass="13402">MEIEREEEPGAGRRTCAVQPGAAAEAGAPCASMRPPRSRSRPRHVPRTPLAAAAPAVRRHGAMAAQRWTDHGRTGTARRRRPTAVARARQPAGKNINGAVVICEESGPVALDNGPSWAGFNSRPVR</sequence>
<organism evidence="2 3">
    <name type="scientific">Setaria italica</name>
    <name type="common">Foxtail millet</name>
    <name type="synonym">Panicum italicum</name>
    <dbReference type="NCBI Taxonomy" id="4555"/>
    <lineage>
        <taxon>Eukaryota</taxon>
        <taxon>Viridiplantae</taxon>
        <taxon>Streptophyta</taxon>
        <taxon>Embryophyta</taxon>
        <taxon>Tracheophyta</taxon>
        <taxon>Spermatophyta</taxon>
        <taxon>Magnoliopsida</taxon>
        <taxon>Liliopsida</taxon>
        <taxon>Poales</taxon>
        <taxon>Poaceae</taxon>
        <taxon>PACMAD clade</taxon>
        <taxon>Panicoideae</taxon>
        <taxon>Panicodae</taxon>
        <taxon>Paniceae</taxon>
        <taxon>Cenchrinae</taxon>
        <taxon>Setaria</taxon>
    </lineage>
</organism>
<evidence type="ECO:0000313" key="3">
    <source>
        <dbReference type="Proteomes" id="UP000004995"/>
    </source>
</evidence>
<name>K3YAT5_SETIT</name>
<feature type="compositionally biased region" description="Low complexity" evidence="1">
    <location>
        <begin position="47"/>
        <end position="56"/>
    </location>
</feature>
<evidence type="ECO:0000313" key="2">
    <source>
        <dbReference type="EnsemblPlants" id="KQK98685"/>
    </source>
</evidence>
<dbReference type="EnsemblPlants" id="KQK98685">
    <property type="protein sequence ID" value="KQK98685"/>
    <property type="gene ID" value="SETIT_011327mg"/>
</dbReference>
<dbReference type="Gramene" id="KQK98685">
    <property type="protein sequence ID" value="KQK98685"/>
    <property type="gene ID" value="SETIT_011327mg"/>
</dbReference>